<organism evidence="3 4">
    <name type="scientific">Stylosanthes scabra</name>
    <dbReference type="NCBI Taxonomy" id="79078"/>
    <lineage>
        <taxon>Eukaryota</taxon>
        <taxon>Viridiplantae</taxon>
        <taxon>Streptophyta</taxon>
        <taxon>Embryophyta</taxon>
        <taxon>Tracheophyta</taxon>
        <taxon>Spermatophyta</taxon>
        <taxon>Magnoliopsida</taxon>
        <taxon>eudicotyledons</taxon>
        <taxon>Gunneridae</taxon>
        <taxon>Pentapetalae</taxon>
        <taxon>rosids</taxon>
        <taxon>fabids</taxon>
        <taxon>Fabales</taxon>
        <taxon>Fabaceae</taxon>
        <taxon>Papilionoideae</taxon>
        <taxon>50 kb inversion clade</taxon>
        <taxon>dalbergioids sensu lato</taxon>
        <taxon>Dalbergieae</taxon>
        <taxon>Pterocarpus clade</taxon>
        <taxon>Stylosanthes</taxon>
    </lineage>
</organism>
<reference evidence="3 4" key="1">
    <citation type="journal article" date="2023" name="Plants (Basel)">
        <title>Bridging the Gap: Combining Genomics and Transcriptomics Approaches to Understand Stylosanthes scabra, an Orphan Legume from the Brazilian Caatinga.</title>
        <authorList>
            <person name="Ferreira-Neto J.R.C."/>
            <person name="da Silva M.D."/>
            <person name="Binneck E."/>
            <person name="de Melo N.F."/>
            <person name="da Silva R.H."/>
            <person name="de Melo A.L.T.M."/>
            <person name="Pandolfi V."/>
            <person name="Bustamante F.O."/>
            <person name="Brasileiro-Vidal A.C."/>
            <person name="Benko-Iseppon A.M."/>
        </authorList>
    </citation>
    <scope>NUCLEOTIDE SEQUENCE [LARGE SCALE GENOMIC DNA]</scope>
    <source>
        <tissue evidence="3">Leaves</tissue>
    </source>
</reference>
<dbReference type="EMBL" id="JASCZI010241711">
    <property type="protein sequence ID" value="MED6205540.1"/>
    <property type="molecule type" value="Genomic_DNA"/>
</dbReference>
<keyword evidence="2" id="KW-1133">Transmembrane helix</keyword>
<keyword evidence="2" id="KW-0472">Membrane</keyword>
<evidence type="ECO:0000256" key="2">
    <source>
        <dbReference type="SAM" id="Phobius"/>
    </source>
</evidence>
<evidence type="ECO:0000313" key="3">
    <source>
        <dbReference type="EMBL" id="MED6205540.1"/>
    </source>
</evidence>
<keyword evidence="2" id="KW-0812">Transmembrane</keyword>
<dbReference type="PANTHER" id="PTHR34558:SF9">
    <property type="entry name" value="F3L24.15 PROTEIN"/>
    <property type="match status" value="1"/>
</dbReference>
<evidence type="ECO:0000256" key="1">
    <source>
        <dbReference type="SAM" id="MobiDB-lite"/>
    </source>
</evidence>
<feature type="compositionally biased region" description="Low complexity" evidence="1">
    <location>
        <begin position="36"/>
        <end position="48"/>
    </location>
</feature>
<comment type="caution">
    <text evidence="3">The sequence shown here is derived from an EMBL/GenBank/DDBJ whole genome shotgun (WGS) entry which is preliminary data.</text>
</comment>
<proteinExistence type="predicted"/>
<accession>A0ABU6Y591</accession>
<evidence type="ECO:0008006" key="5">
    <source>
        <dbReference type="Google" id="ProtNLM"/>
    </source>
</evidence>
<protein>
    <recommendedName>
        <fullName evidence="5">Transmembrane protein</fullName>
    </recommendedName>
</protein>
<sequence length="122" mass="13245">MSSSNSSNKPQIMFQFESILSFPPTSSNAPHVVVGSQTISSPIQSPSSAPKIDEKKVHSHSDSHSEGKVHLAEHDPHDYHSFDKSIAGACVILGGLATTFLVAVFCYVRATRSHKQYTNDYA</sequence>
<name>A0ABU6Y591_9FABA</name>
<evidence type="ECO:0000313" key="4">
    <source>
        <dbReference type="Proteomes" id="UP001341840"/>
    </source>
</evidence>
<feature type="transmembrane region" description="Helical" evidence="2">
    <location>
        <begin position="86"/>
        <end position="108"/>
    </location>
</feature>
<dbReference type="Proteomes" id="UP001341840">
    <property type="component" value="Unassembled WGS sequence"/>
</dbReference>
<feature type="region of interest" description="Disordered" evidence="1">
    <location>
        <begin position="31"/>
        <end position="69"/>
    </location>
</feature>
<feature type="compositionally biased region" description="Basic and acidic residues" evidence="1">
    <location>
        <begin position="51"/>
        <end position="69"/>
    </location>
</feature>
<dbReference type="PANTHER" id="PTHR34558">
    <property type="entry name" value="EXPRESSED PROTEIN"/>
    <property type="match status" value="1"/>
</dbReference>
<gene>
    <name evidence="3" type="ORF">PIB30_018527</name>
</gene>
<keyword evidence="4" id="KW-1185">Reference proteome</keyword>